<dbReference type="PANTHER" id="PTHR10978">
    <property type="entry name" value="SUCCINATE DEHYDROGENASE CYTOCHROME B560 SUBUNIT"/>
    <property type="match status" value="1"/>
</dbReference>
<dbReference type="Proteomes" id="UP000294599">
    <property type="component" value="Unassembled WGS sequence"/>
</dbReference>
<dbReference type="SUPFAM" id="SSF81343">
    <property type="entry name" value="Fumarate reductase respiratory complex transmembrane subunits"/>
    <property type="match status" value="1"/>
</dbReference>
<comment type="cofactor">
    <cofactor evidence="12">
        <name>heme</name>
        <dbReference type="ChEBI" id="CHEBI:30413"/>
    </cofactor>
    <text evidence="12">The heme is bound between the two transmembrane subunits.</text>
</comment>
<comment type="caution">
    <text evidence="14">The sequence shown here is derived from an EMBL/GenBank/DDBJ whole genome shotgun (WGS) entry which is preliminary data.</text>
</comment>
<dbReference type="GO" id="GO:0006099">
    <property type="term" value="P:tricarboxylic acid cycle"/>
    <property type="evidence" value="ECO:0007669"/>
    <property type="project" value="InterPro"/>
</dbReference>
<evidence type="ECO:0000256" key="10">
    <source>
        <dbReference type="ARBA" id="ARBA00023136"/>
    </source>
</evidence>
<dbReference type="GO" id="GO:0046872">
    <property type="term" value="F:metal ion binding"/>
    <property type="evidence" value="ECO:0007669"/>
    <property type="project" value="UniProtKB-KW"/>
</dbReference>
<gene>
    <name evidence="14" type="ORF">EDC25_1018</name>
</gene>
<feature type="binding site" description="axial binding residue" evidence="12">
    <location>
        <position position="79"/>
    </location>
    <ligand>
        <name>heme</name>
        <dbReference type="ChEBI" id="CHEBI:30413"/>
        <note>ligand shared with second transmembrane subunit</note>
    </ligand>
    <ligandPart>
        <name>Fe</name>
        <dbReference type="ChEBI" id="CHEBI:18248"/>
    </ligandPart>
</feature>
<dbReference type="InterPro" id="IPR018495">
    <property type="entry name" value="Succ_DH_cyt_bsu_CS"/>
</dbReference>
<comment type="subunit">
    <text evidence="11">Part of an enzyme complex containing four subunits: a flavoprotein, an iron-sulfur protein, plus two membrane-anchoring proteins, SdhC and SdhD. The complex can form homotrimers.</text>
</comment>
<evidence type="ECO:0000256" key="1">
    <source>
        <dbReference type="ARBA" id="ARBA00004050"/>
    </source>
</evidence>
<dbReference type="PROSITE" id="PS01000">
    <property type="entry name" value="SDH_CYT_1"/>
    <property type="match status" value="1"/>
</dbReference>
<dbReference type="GO" id="GO:0009055">
    <property type="term" value="F:electron transfer activity"/>
    <property type="evidence" value="ECO:0007669"/>
    <property type="project" value="InterPro"/>
</dbReference>
<reference evidence="14 15" key="1">
    <citation type="submission" date="2019-03" db="EMBL/GenBank/DDBJ databases">
        <title>Genomic Encyclopedia of Type Strains, Phase IV (KMG-IV): sequencing the most valuable type-strain genomes for metagenomic binning, comparative biology and taxonomic classification.</title>
        <authorList>
            <person name="Goeker M."/>
        </authorList>
    </citation>
    <scope>NUCLEOTIDE SEQUENCE [LARGE SCALE GENOMIC DNA]</scope>
    <source>
        <strain evidence="14 15">DSM 21944</strain>
    </source>
</reference>
<evidence type="ECO:0000256" key="4">
    <source>
        <dbReference type="ARBA" id="ARBA00020076"/>
    </source>
</evidence>
<accession>A0A4S3KZR9</accession>
<dbReference type="PROSITE" id="PS01001">
    <property type="entry name" value="SDH_CYT_2"/>
    <property type="match status" value="1"/>
</dbReference>
<comment type="subcellular location">
    <subcellularLocation>
        <location evidence="2">Membrane</location>
        <topology evidence="2">Multi-pass membrane protein</topology>
    </subcellularLocation>
</comment>
<keyword evidence="6 13" id="KW-0812">Transmembrane</keyword>
<evidence type="ECO:0000256" key="5">
    <source>
        <dbReference type="ARBA" id="ARBA00022617"/>
    </source>
</evidence>
<evidence type="ECO:0000256" key="3">
    <source>
        <dbReference type="ARBA" id="ARBA00007244"/>
    </source>
</evidence>
<dbReference type="RefSeq" id="WP_164484015.1">
    <property type="nucleotide sequence ID" value="NZ_JBHLWF010000005.1"/>
</dbReference>
<dbReference type="GO" id="GO:0016020">
    <property type="term" value="C:membrane"/>
    <property type="evidence" value="ECO:0007669"/>
    <property type="project" value="UniProtKB-SubCell"/>
</dbReference>
<dbReference type="Pfam" id="PF01127">
    <property type="entry name" value="Sdh_cyt"/>
    <property type="match status" value="1"/>
</dbReference>
<keyword evidence="7 12" id="KW-0479">Metal-binding</keyword>
<evidence type="ECO:0000313" key="14">
    <source>
        <dbReference type="EMBL" id="TCT01154.1"/>
    </source>
</evidence>
<dbReference type="PIRSF" id="PIRSF000178">
    <property type="entry name" value="SDH_cyt_b560"/>
    <property type="match status" value="1"/>
</dbReference>
<dbReference type="NCBIfam" id="TIGR02970">
    <property type="entry name" value="succ_dehyd_cytB"/>
    <property type="match status" value="1"/>
</dbReference>
<evidence type="ECO:0000256" key="2">
    <source>
        <dbReference type="ARBA" id="ARBA00004141"/>
    </source>
</evidence>
<comment type="similarity">
    <text evidence="3">Belongs to the cytochrome b560 family.</text>
</comment>
<dbReference type="InterPro" id="IPR000701">
    <property type="entry name" value="SuccDH_FuR_B_TM-su"/>
</dbReference>
<evidence type="ECO:0000256" key="8">
    <source>
        <dbReference type="ARBA" id="ARBA00022989"/>
    </source>
</evidence>
<dbReference type="PANTHER" id="PTHR10978:SF5">
    <property type="entry name" value="SUCCINATE DEHYDROGENASE CYTOCHROME B560 SUBUNIT, MITOCHONDRIAL"/>
    <property type="match status" value="1"/>
</dbReference>
<evidence type="ECO:0000256" key="7">
    <source>
        <dbReference type="ARBA" id="ARBA00022723"/>
    </source>
</evidence>
<dbReference type="EMBL" id="SMAF01000001">
    <property type="protein sequence ID" value="TCT01154.1"/>
    <property type="molecule type" value="Genomic_DNA"/>
</dbReference>
<dbReference type="InterPro" id="IPR014314">
    <property type="entry name" value="Succ_DH_cytb556"/>
</dbReference>
<evidence type="ECO:0000313" key="15">
    <source>
        <dbReference type="Proteomes" id="UP000294599"/>
    </source>
</evidence>
<evidence type="ECO:0000256" key="9">
    <source>
        <dbReference type="ARBA" id="ARBA00023004"/>
    </source>
</evidence>
<protein>
    <recommendedName>
        <fullName evidence="4">Succinate dehydrogenase cytochrome b556 subunit</fullName>
    </recommendedName>
</protein>
<sequence>MRERPLSPHLQVYRWPLSMALSILHRASGVALSVGAIVLVWWLMAVAAGGDQYQRFVDCVGSPLGKLALFGWTLAMMFHLMSGIRHLLWDMGWGFERERSQATGWIVVIGTVVLTALVWLLARGGL</sequence>
<name>A0A4S3KZR9_9GAMM</name>
<dbReference type="AlphaFoldDB" id="A0A4S3KZR9"/>
<dbReference type="InterPro" id="IPR034804">
    <property type="entry name" value="SQR/QFR_C/D"/>
</dbReference>
<organism evidence="14 15">
    <name type="scientific">Pseudofulvimonas gallinarii</name>
    <dbReference type="NCBI Taxonomy" id="634155"/>
    <lineage>
        <taxon>Bacteria</taxon>
        <taxon>Pseudomonadati</taxon>
        <taxon>Pseudomonadota</taxon>
        <taxon>Gammaproteobacteria</taxon>
        <taxon>Lysobacterales</taxon>
        <taxon>Rhodanobacteraceae</taxon>
        <taxon>Pseudofulvimonas</taxon>
    </lineage>
</organism>
<feature type="transmembrane region" description="Helical" evidence="13">
    <location>
        <begin position="21"/>
        <end position="44"/>
    </location>
</feature>
<keyword evidence="8 13" id="KW-1133">Transmembrane helix</keyword>
<evidence type="ECO:0000256" key="11">
    <source>
        <dbReference type="ARBA" id="ARBA00025912"/>
    </source>
</evidence>
<feature type="transmembrane region" description="Helical" evidence="13">
    <location>
        <begin position="102"/>
        <end position="122"/>
    </location>
</feature>
<keyword evidence="9 12" id="KW-0408">Iron</keyword>
<evidence type="ECO:0000256" key="6">
    <source>
        <dbReference type="ARBA" id="ARBA00022692"/>
    </source>
</evidence>
<keyword evidence="10 13" id="KW-0472">Membrane</keyword>
<evidence type="ECO:0000256" key="12">
    <source>
        <dbReference type="PIRSR" id="PIRSR000178-1"/>
    </source>
</evidence>
<keyword evidence="15" id="KW-1185">Reference proteome</keyword>
<proteinExistence type="inferred from homology"/>
<dbReference type="CDD" id="cd03499">
    <property type="entry name" value="SQR_TypeC_SdhC"/>
    <property type="match status" value="1"/>
</dbReference>
<comment type="function">
    <text evidence="1">Membrane-anchoring subunit of succinate dehydrogenase (SDH).</text>
</comment>
<dbReference type="Gene3D" id="1.20.1300.10">
    <property type="entry name" value="Fumarate reductase/succinate dehydrogenase, transmembrane subunit"/>
    <property type="match status" value="1"/>
</dbReference>
<evidence type="ECO:0000256" key="13">
    <source>
        <dbReference type="SAM" id="Phobius"/>
    </source>
</evidence>
<feature type="transmembrane region" description="Helical" evidence="13">
    <location>
        <begin position="64"/>
        <end position="81"/>
    </location>
</feature>
<keyword evidence="5 12" id="KW-0349">Heme</keyword>